<comment type="caution">
    <text evidence="2">The sequence shown here is derived from an EMBL/GenBank/DDBJ whole genome shotgun (WGS) entry which is preliminary data.</text>
</comment>
<evidence type="ECO:0000259" key="1">
    <source>
        <dbReference type="Pfam" id="PF05598"/>
    </source>
</evidence>
<feature type="domain" description="Transposase InsH N-terminal" evidence="1">
    <location>
        <begin position="10"/>
        <end position="59"/>
    </location>
</feature>
<dbReference type="Proteomes" id="UP000823771">
    <property type="component" value="Unassembled WGS sequence"/>
</dbReference>
<protein>
    <submittedName>
        <fullName evidence="2">Transposase</fullName>
    </submittedName>
</protein>
<dbReference type="Pfam" id="PF05598">
    <property type="entry name" value="DUF772"/>
    <property type="match status" value="1"/>
</dbReference>
<reference evidence="2" key="1">
    <citation type="submission" date="2020-10" db="EMBL/GenBank/DDBJ databases">
        <authorList>
            <person name="Gilroy R."/>
        </authorList>
    </citation>
    <scope>NUCLEOTIDE SEQUENCE</scope>
    <source>
        <strain evidence="2">2478</strain>
    </source>
</reference>
<reference evidence="2" key="2">
    <citation type="journal article" date="2021" name="PeerJ">
        <title>Extensive microbial diversity within the chicken gut microbiome revealed by metagenomics and culture.</title>
        <authorList>
            <person name="Gilroy R."/>
            <person name="Ravi A."/>
            <person name="Getino M."/>
            <person name="Pursley I."/>
            <person name="Horton D.L."/>
            <person name="Alikhan N.F."/>
            <person name="Baker D."/>
            <person name="Gharbi K."/>
            <person name="Hall N."/>
            <person name="Watson M."/>
            <person name="Adriaenssens E.M."/>
            <person name="Foster-Nyarko E."/>
            <person name="Jarju S."/>
            <person name="Secka A."/>
            <person name="Antonio M."/>
            <person name="Oren A."/>
            <person name="Chaudhuri R.R."/>
            <person name="La Ragione R."/>
            <person name="Hildebrand F."/>
            <person name="Pallen M.J."/>
        </authorList>
    </citation>
    <scope>NUCLEOTIDE SEQUENCE</scope>
    <source>
        <strain evidence="2">2478</strain>
    </source>
</reference>
<evidence type="ECO:0000313" key="2">
    <source>
        <dbReference type="EMBL" id="MBO8478522.1"/>
    </source>
</evidence>
<accession>A0A9D9ITH2</accession>
<dbReference type="AlphaFoldDB" id="A0A9D9ITH2"/>
<dbReference type="EMBL" id="JADILZ010000056">
    <property type="protein sequence ID" value="MBO8478522.1"/>
    <property type="molecule type" value="Genomic_DNA"/>
</dbReference>
<dbReference type="InterPro" id="IPR008490">
    <property type="entry name" value="Transposase_InsH_N"/>
</dbReference>
<name>A0A9D9ITH2_9BACT</name>
<gene>
    <name evidence="2" type="ORF">IAB80_06520</name>
</gene>
<evidence type="ECO:0000313" key="3">
    <source>
        <dbReference type="Proteomes" id="UP000823771"/>
    </source>
</evidence>
<feature type="non-terminal residue" evidence="2">
    <location>
        <position position="125"/>
    </location>
</feature>
<sequence>MPKWRSCEAKKGRKTYFTPEGKVALMFLKMYTGLSSPRLMEHLNGNVHYQLFCDVRIDPMHPLTNYKLLDDVFSELARGLKLQQQQEILARAWKPYMKDLDTMYTDATCYESEMRYPTDAKLLWE</sequence>
<organism evidence="2 3">
    <name type="scientific">Candidatus Cryptobacteroides excrementipullorum</name>
    <dbReference type="NCBI Taxonomy" id="2840761"/>
    <lineage>
        <taxon>Bacteria</taxon>
        <taxon>Pseudomonadati</taxon>
        <taxon>Bacteroidota</taxon>
        <taxon>Bacteroidia</taxon>
        <taxon>Bacteroidales</taxon>
        <taxon>Candidatus Cryptobacteroides</taxon>
    </lineage>
</organism>
<proteinExistence type="predicted"/>